<gene>
    <name evidence="1" type="ORF">D641_0113720</name>
</gene>
<dbReference type="EMBL" id="AORC01000020">
    <property type="protein sequence ID" value="EYT47993.1"/>
    <property type="molecule type" value="Genomic_DNA"/>
</dbReference>
<dbReference type="HOGENOM" id="CLU_104590_1_2_11"/>
<evidence type="ECO:0008006" key="3">
    <source>
        <dbReference type="Google" id="ProtNLM"/>
    </source>
</evidence>
<dbReference type="InterPro" id="IPR019639">
    <property type="entry name" value="DUF2505"/>
</dbReference>
<dbReference type="Pfam" id="PF10698">
    <property type="entry name" value="DUF2505"/>
    <property type="match status" value="1"/>
</dbReference>
<name>A0A022KQ47_9MICO</name>
<accession>A0A022KQ47</accession>
<reference evidence="1 2" key="1">
    <citation type="journal article" date="2013" name="Genome Announc.">
        <title>Draft genome sequence of an Actinobacterium, Brachybacterium muris strain UCD-AY4.</title>
        <authorList>
            <person name="Lo J.R."/>
            <person name="Lang J.M."/>
            <person name="Darling A.E."/>
            <person name="Eisen J.A."/>
            <person name="Coil D.A."/>
        </authorList>
    </citation>
    <scope>NUCLEOTIDE SEQUENCE [LARGE SCALE GENOMIC DNA]</scope>
    <source>
        <strain evidence="1 2">UCD-AY4</strain>
    </source>
</reference>
<organism evidence="1 2">
    <name type="scientific">Brachybacterium muris UCD-AY4</name>
    <dbReference type="NCBI Taxonomy" id="1249481"/>
    <lineage>
        <taxon>Bacteria</taxon>
        <taxon>Bacillati</taxon>
        <taxon>Actinomycetota</taxon>
        <taxon>Actinomycetes</taxon>
        <taxon>Micrococcales</taxon>
        <taxon>Dermabacteraceae</taxon>
        <taxon>Brachybacterium</taxon>
    </lineage>
</organism>
<evidence type="ECO:0000313" key="1">
    <source>
        <dbReference type="EMBL" id="EYT47993.1"/>
    </source>
</evidence>
<protein>
    <recommendedName>
        <fullName evidence="3">Proteinase inhibitor I25 cystatin</fullName>
    </recommendedName>
</protein>
<dbReference type="RefSeq" id="WP_017824074.1">
    <property type="nucleotide sequence ID" value="NZ_AORC01000020.1"/>
</dbReference>
<dbReference type="Proteomes" id="UP000019754">
    <property type="component" value="Unassembled WGS sequence"/>
</dbReference>
<dbReference type="STRING" id="1249481.D641_0113720"/>
<keyword evidence="2" id="KW-1185">Reference proteome</keyword>
<dbReference type="AlphaFoldDB" id="A0A022KQ47"/>
<dbReference type="OrthoDB" id="3266819at2"/>
<evidence type="ECO:0000313" key="2">
    <source>
        <dbReference type="Proteomes" id="UP000019754"/>
    </source>
</evidence>
<sequence>MRVHETLDLPLSAADAAAMYADPSYAEIRKNALGASSVTSTVDGDPSGAFTVRTEMSLPTDRVPEVARRFVGSSLTVREEQSWDAPAADGARSGRNRLDVVGMPAGMVASIRLTPAGEAASTLEIDGDLTAKVPLIGGRLEKAAAPYISQVLRVEQKAAATYRDQQA</sequence>
<proteinExistence type="predicted"/>
<comment type="caution">
    <text evidence="1">The sequence shown here is derived from an EMBL/GenBank/DDBJ whole genome shotgun (WGS) entry which is preliminary data.</text>
</comment>